<feature type="domain" description="Hydantoinase B/oxoprolinase" evidence="1">
    <location>
        <begin position="7"/>
        <end position="518"/>
    </location>
</feature>
<sequence length="554" mass="58369">MIDSEINPITLEIWWSRLIAIADEAAATLLRTSFSTVIRESNDYVTVLMDADGETIGECTLGIPAFAALVGRATRAMLDRFPASTWREGDVVMTNDPWIGTGHLPDIVVVAPIFHHGALVGFSGSAAHAPDIGGTFKEGPTELIEEGVLIPPVRLYRAGELNDDLVQLLLANIRLKDIVFGDIEAQVNANEVCRRRAVEFLEDTGEPDFKRLGRAVTGLAERAMRAAIAGLPNGVYGGAIEADGVGDQPTRIACAVTIAGDDITVDYDGSSPQVAYAINSTLNYTRAYTIYPLKCLLDPFTRRNEGSYRPIRVTAPAGTILNPTAPAPVMARHLTGHLLSCALFQALSPLMPERVVADSGGAPALRAHFSGRTADGGRFGQLLFASAGMGASAERDGLSTTAFPTNSGAGSVEAMETVSPLLFLRKAFRPDSGGAGRQRGGLGQDCEILNAAATPIQMVLLGDRERHPALGIMGGGAGAPALAAHRDGRTVPMKSRSLIQPGESVTLSFPGGGGYGPPADRPVAAVETDLKRGVVTTDAVRRDYPTQALALGLK</sequence>
<dbReference type="InterPro" id="IPR045079">
    <property type="entry name" value="Oxoprolinase-like"/>
</dbReference>
<dbReference type="RefSeq" id="WP_088875671.1">
    <property type="nucleotide sequence ID" value="NZ_CP022113.1"/>
</dbReference>
<dbReference type="PANTHER" id="PTHR11365">
    <property type="entry name" value="5-OXOPROLINASE RELATED"/>
    <property type="match status" value="1"/>
</dbReference>
<dbReference type="PANTHER" id="PTHR11365:SF23">
    <property type="entry name" value="HYPOTHETICAL 5-OXOPROLINASE (EUROFUNG)-RELATED"/>
    <property type="match status" value="1"/>
</dbReference>
<dbReference type="GO" id="GO:0006749">
    <property type="term" value="P:glutathione metabolic process"/>
    <property type="evidence" value="ECO:0007669"/>
    <property type="project" value="TreeGrafter"/>
</dbReference>
<dbReference type="GO" id="GO:0017168">
    <property type="term" value="F:5-oxoprolinase (ATP-hydrolyzing) activity"/>
    <property type="evidence" value="ECO:0007669"/>
    <property type="project" value="TreeGrafter"/>
</dbReference>
<accession>A0A248K379</accession>
<reference evidence="2 3" key="1">
    <citation type="submission" date="2017-06" db="EMBL/GenBank/DDBJ databases">
        <title>Complete genome sequence of Nitrospirillum amazonense strain CBAmC, an endophytic nitrogen-fixing and plant growth-promoting bacterium, isolated from sugarcane.</title>
        <authorList>
            <person name="Schwab S."/>
            <person name="dos Santos Teixeira K.R."/>
            <person name="Simoes Araujo J.L."/>
            <person name="Soares Vidal M."/>
            <person name="Borges de Freitas H.R."/>
            <person name="Rivello Crivelaro A.L."/>
            <person name="Bueno de Camargo Nunes A."/>
            <person name="dos Santos C.M."/>
            <person name="Palmeira da Silva Rosa D."/>
            <person name="da Silva Padilha D."/>
            <person name="da Silva E."/>
            <person name="Araujo Terra L."/>
            <person name="Soares Mendes V."/>
            <person name="Farinelli L."/>
            <person name="Magalhaes Cruz L."/>
            <person name="Baldani J.I."/>
        </authorList>
    </citation>
    <scope>NUCLEOTIDE SEQUENCE [LARGE SCALE GENOMIC DNA]</scope>
    <source>
        <strain evidence="2 3">CBAmC</strain>
    </source>
</reference>
<dbReference type="AlphaFoldDB" id="A0A248K379"/>
<evidence type="ECO:0000259" key="1">
    <source>
        <dbReference type="Pfam" id="PF02538"/>
    </source>
</evidence>
<dbReference type="InterPro" id="IPR003692">
    <property type="entry name" value="Hydantoinase_B"/>
</dbReference>
<name>A0A248K379_9PROT</name>
<dbReference type="KEGG" id="nao:Y958_30650"/>
<protein>
    <submittedName>
        <fullName evidence="2">Hydantoin utilization protein B</fullName>
    </submittedName>
</protein>
<keyword evidence="3" id="KW-1185">Reference proteome</keyword>
<gene>
    <name evidence="2" type="ORF">Y958_30650</name>
</gene>
<dbReference type="GO" id="GO:0005829">
    <property type="term" value="C:cytosol"/>
    <property type="evidence" value="ECO:0007669"/>
    <property type="project" value="TreeGrafter"/>
</dbReference>
<evidence type="ECO:0000313" key="2">
    <source>
        <dbReference type="EMBL" id="ASG25300.1"/>
    </source>
</evidence>
<dbReference type="Pfam" id="PF02538">
    <property type="entry name" value="Hydantoinase_B"/>
    <property type="match status" value="1"/>
</dbReference>
<organism evidence="2 3">
    <name type="scientific">Nitrospirillum viridazoti CBAmc</name>
    <dbReference type="NCBI Taxonomy" id="1441467"/>
    <lineage>
        <taxon>Bacteria</taxon>
        <taxon>Pseudomonadati</taxon>
        <taxon>Pseudomonadota</taxon>
        <taxon>Alphaproteobacteria</taxon>
        <taxon>Rhodospirillales</taxon>
        <taxon>Azospirillaceae</taxon>
        <taxon>Nitrospirillum</taxon>
        <taxon>Nitrospirillum viridazoti</taxon>
    </lineage>
</organism>
<evidence type="ECO:0000313" key="3">
    <source>
        <dbReference type="Proteomes" id="UP000197153"/>
    </source>
</evidence>
<proteinExistence type="predicted"/>
<dbReference type="Proteomes" id="UP000197153">
    <property type="component" value="Chromosome 4"/>
</dbReference>
<dbReference type="EMBL" id="CP022113">
    <property type="protein sequence ID" value="ASG25300.1"/>
    <property type="molecule type" value="Genomic_DNA"/>
</dbReference>